<dbReference type="Pfam" id="PF12796">
    <property type="entry name" value="Ank_2"/>
    <property type="match status" value="1"/>
</dbReference>
<dbReference type="InterPro" id="IPR036770">
    <property type="entry name" value="Ankyrin_rpt-contain_sf"/>
</dbReference>
<dbReference type="PANTHER" id="PTHR24171">
    <property type="entry name" value="ANKYRIN REPEAT DOMAIN-CONTAINING PROTEIN 39-RELATED"/>
    <property type="match status" value="1"/>
</dbReference>
<protein>
    <submittedName>
        <fullName evidence="5">Uncharacterized protein</fullName>
    </submittedName>
</protein>
<evidence type="ECO:0000256" key="3">
    <source>
        <dbReference type="PROSITE-ProRule" id="PRU00023"/>
    </source>
</evidence>
<sequence>MAAKVDALQRQRAGLDVPSKERPCWLATADSWVLALPAPEGLASAADVILDAGDEVLRVQFPGGSEALTMPWPTGVGSAEAASCSARFSRRRGELLLTVPAAKVPEEAAASGAAAATASAAASAAAATAAPATTAAPAAAAAPATTTTTPTRTKTIPTAPPPPTTTAAAANAAATAAVSREVEVAVVAATTTAAVSREADAKSSAGEVITPQEIDRRVDWLKSALPAKADLERDCGRSESKNSAAPRSLGPSSPAADQDRALDLAAVLMLHSAAATGNAEFALRLLQAKADANMQDELGATALEKACIAGNLEIVEAMLKFGAKAEGMAGAPSTPLHRVAVTGDSAKSRELVVALLET</sequence>
<dbReference type="InterPro" id="IPR002110">
    <property type="entry name" value="Ankyrin_rpt"/>
</dbReference>
<evidence type="ECO:0000256" key="4">
    <source>
        <dbReference type="SAM" id="MobiDB-lite"/>
    </source>
</evidence>
<keyword evidence="6" id="KW-1185">Reference proteome</keyword>
<accession>A0A813GBW4</accession>
<feature type="compositionally biased region" description="Low complexity" evidence="4">
    <location>
        <begin position="134"/>
        <end position="157"/>
    </location>
</feature>
<organism evidence="5 6">
    <name type="scientific">Polarella glacialis</name>
    <name type="common">Dinoflagellate</name>
    <dbReference type="NCBI Taxonomy" id="89957"/>
    <lineage>
        <taxon>Eukaryota</taxon>
        <taxon>Sar</taxon>
        <taxon>Alveolata</taxon>
        <taxon>Dinophyceae</taxon>
        <taxon>Suessiales</taxon>
        <taxon>Suessiaceae</taxon>
        <taxon>Polarella</taxon>
    </lineage>
</organism>
<evidence type="ECO:0000313" key="6">
    <source>
        <dbReference type="Proteomes" id="UP000654075"/>
    </source>
</evidence>
<dbReference type="SMART" id="SM00248">
    <property type="entry name" value="ANK"/>
    <property type="match status" value="2"/>
</dbReference>
<dbReference type="OrthoDB" id="416222at2759"/>
<reference evidence="5" key="1">
    <citation type="submission" date="2021-02" db="EMBL/GenBank/DDBJ databases">
        <authorList>
            <person name="Dougan E. K."/>
            <person name="Rhodes N."/>
            <person name="Thang M."/>
            <person name="Chan C."/>
        </authorList>
    </citation>
    <scope>NUCLEOTIDE SEQUENCE</scope>
</reference>
<feature type="region of interest" description="Disordered" evidence="4">
    <location>
        <begin position="231"/>
        <end position="256"/>
    </location>
</feature>
<feature type="repeat" description="ANK" evidence="3">
    <location>
        <begin position="298"/>
        <end position="330"/>
    </location>
</feature>
<comment type="caution">
    <text evidence="5">The sequence shown here is derived from an EMBL/GenBank/DDBJ whole genome shotgun (WGS) entry which is preliminary data.</text>
</comment>
<dbReference type="AlphaFoldDB" id="A0A813GBW4"/>
<dbReference type="EMBL" id="CAJNNV010027417">
    <property type="protein sequence ID" value="CAE8620335.1"/>
    <property type="molecule type" value="Genomic_DNA"/>
</dbReference>
<dbReference type="Gene3D" id="1.25.40.20">
    <property type="entry name" value="Ankyrin repeat-containing domain"/>
    <property type="match status" value="1"/>
</dbReference>
<name>A0A813GBW4_POLGL</name>
<feature type="region of interest" description="Disordered" evidence="4">
    <location>
        <begin position="134"/>
        <end position="172"/>
    </location>
</feature>
<proteinExistence type="predicted"/>
<evidence type="ECO:0000256" key="1">
    <source>
        <dbReference type="ARBA" id="ARBA00022737"/>
    </source>
</evidence>
<evidence type="ECO:0000256" key="2">
    <source>
        <dbReference type="ARBA" id="ARBA00023043"/>
    </source>
</evidence>
<feature type="compositionally biased region" description="Basic and acidic residues" evidence="4">
    <location>
        <begin position="231"/>
        <end position="240"/>
    </location>
</feature>
<dbReference type="SUPFAM" id="SSF48403">
    <property type="entry name" value="Ankyrin repeat"/>
    <property type="match status" value="1"/>
</dbReference>
<keyword evidence="2 3" id="KW-0040">ANK repeat</keyword>
<gene>
    <name evidence="5" type="ORF">PGLA1383_LOCUS37898</name>
</gene>
<dbReference type="Proteomes" id="UP000654075">
    <property type="component" value="Unassembled WGS sequence"/>
</dbReference>
<keyword evidence="1" id="KW-0677">Repeat</keyword>
<feature type="repeat" description="ANK" evidence="3">
    <location>
        <begin position="270"/>
        <end position="297"/>
    </location>
</feature>
<feature type="non-terminal residue" evidence="5">
    <location>
        <position position="358"/>
    </location>
</feature>
<dbReference type="PROSITE" id="PS50088">
    <property type="entry name" value="ANK_REPEAT"/>
    <property type="match status" value="2"/>
</dbReference>
<evidence type="ECO:0000313" key="5">
    <source>
        <dbReference type="EMBL" id="CAE8620335.1"/>
    </source>
</evidence>